<reference evidence="3 4" key="1">
    <citation type="submission" date="2021-03" db="EMBL/GenBank/DDBJ databases">
        <title>Whole genome shotgun sequence of Actinoplanes toevensis NBRC 105298.</title>
        <authorList>
            <person name="Komaki H."/>
            <person name="Tamura T."/>
        </authorList>
    </citation>
    <scope>NUCLEOTIDE SEQUENCE [LARGE SCALE GENOMIC DNA]</scope>
    <source>
        <strain evidence="3 4">NBRC 105298</strain>
    </source>
</reference>
<dbReference type="PANTHER" id="PTHR33164">
    <property type="entry name" value="TRANSCRIPTIONAL REGULATOR, MARR FAMILY"/>
    <property type="match status" value="1"/>
</dbReference>
<dbReference type="GO" id="GO:0003700">
    <property type="term" value="F:DNA-binding transcription factor activity"/>
    <property type="evidence" value="ECO:0007669"/>
    <property type="project" value="InterPro"/>
</dbReference>
<feature type="domain" description="HTH marR-type" evidence="2">
    <location>
        <begin position="42"/>
        <end position="181"/>
    </location>
</feature>
<dbReference type="Proteomes" id="UP000677082">
    <property type="component" value="Unassembled WGS sequence"/>
</dbReference>
<dbReference type="InterPro" id="IPR039422">
    <property type="entry name" value="MarR/SlyA-like"/>
</dbReference>
<accession>A0A919T5Z5</accession>
<dbReference type="GO" id="GO:0006950">
    <property type="term" value="P:response to stress"/>
    <property type="evidence" value="ECO:0007669"/>
    <property type="project" value="TreeGrafter"/>
</dbReference>
<dbReference type="Pfam" id="PF12802">
    <property type="entry name" value="MarR_2"/>
    <property type="match status" value="1"/>
</dbReference>
<dbReference type="PRINTS" id="PR00598">
    <property type="entry name" value="HTHMARR"/>
</dbReference>
<evidence type="ECO:0000259" key="2">
    <source>
        <dbReference type="PROSITE" id="PS50995"/>
    </source>
</evidence>
<sequence length="191" mass="20599">MVGLMRVCDTAEDGPPRSDGPAGSGVTVADDVPIATAEDAANHELILAFGRLQGAANRLEYLLGRAIEQECGISHLMFEVLLILGRAGDPGLSMGAIAQEQVLTTGGVTRLIDRMAAADLVQRTDDPGDRRARLVRLTDHGEKVAVRAARMHADNIARFFLDPIPAGHRAQFMEDLRVLSRSARDALPRLR</sequence>
<keyword evidence="4" id="KW-1185">Reference proteome</keyword>
<dbReference type="SMART" id="SM00347">
    <property type="entry name" value="HTH_MARR"/>
    <property type="match status" value="1"/>
</dbReference>
<evidence type="ECO:0000256" key="1">
    <source>
        <dbReference type="SAM" id="MobiDB-lite"/>
    </source>
</evidence>
<dbReference type="InterPro" id="IPR036388">
    <property type="entry name" value="WH-like_DNA-bd_sf"/>
</dbReference>
<protein>
    <submittedName>
        <fullName evidence="3">MarR family transcriptional regulator</fullName>
    </submittedName>
</protein>
<dbReference type="PANTHER" id="PTHR33164:SF43">
    <property type="entry name" value="HTH-TYPE TRANSCRIPTIONAL REPRESSOR YETL"/>
    <property type="match status" value="1"/>
</dbReference>
<feature type="region of interest" description="Disordered" evidence="1">
    <location>
        <begin position="8"/>
        <end position="27"/>
    </location>
</feature>
<evidence type="ECO:0000313" key="4">
    <source>
        <dbReference type="Proteomes" id="UP000677082"/>
    </source>
</evidence>
<gene>
    <name evidence="3" type="primary">marR_1</name>
    <name evidence="3" type="ORF">Ato02nite_017870</name>
</gene>
<dbReference type="EMBL" id="BOQN01000022">
    <property type="protein sequence ID" value="GIM89994.1"/>
    <property type="molecule type" value="Genomic_DNA"/>
</dbReference>
<dbReference type="SUPFAM" id="SSF46785">
    <property type="entry name" value="Winged helix' DNA-binding domain"/>
    <property type="match status" value="1"/>
</dbReference>
<dbReference type="Gene3D" id="1.10.10.10">
    <property type="entry name" value="Winged helix-like DNA-binding domain superfamily/Winged helix DNA-binding domain"/>
    <property type="match status" value="1"/>
</dbReference>
<organism evidence="3 4">
    <name type="scientific">Paractinoplanes toevensis</name>
    <dbReference type="NCBI Taxonomy" id="571911"/>
    <lineage>
        <taxon>Bacteria</taxon>
        <taxon>Bacillati</taxon>
        <taxon>Actinomycetota</taxon>
        <taxon>Actinomycetes</taxon>
        <taxon>Micromonosporales</taxon>
        <taxon>Micromonosporaceae</taxon>
        <taxon>Paractinoplanes</taxon>
    </lineage>
</organism>
<name>A0A919T5Z5_9ACTN</name>
<proteinExistence type="predicted"/>
<comment type="caution">
    <text evidence="3">The sequence shown here is derived from an EMBL/GenBank/DDBJ whole genome shotgun (WGS) entry which is preliminary data.</text>
</comment>
<dbReference type="AlphaFoldDB" id="A0A919T5Z5"/>
<dbReference type="InterPro" id="IPR036390">
    <property type="entry name" value="WH_DNA-bd_sf"/>
</dbReference>
<evidence type="ECO:0000313" key="3">
    <source>
        <dbReference type="EMBL" id="GIM89994.1"/>
    </source>
</evidence>
<dbReference type="PROSITE" id="PS50995">
    <property type="entry name" value="HTH_MARR_2"/>
    <property type="match status" value="1"/>
</dbReference>
<dbReference type="InterPro" id="IPR000835">
    <property type="entry name" value="HTH_MarR-typ"/>
</dbReference>